<dbReference type="Gene3D" id="3.90.45.10">
    <property type="entry name" value="Peptide deformylase"/>
    <property type="match status" value="1"/>
</dbReference>
<dbReference type="SUPFAM" id="SSF56420">
    <property type="entry name" value="Peptide deformylase"/>
    <property type="match status" value="1"/>
</dbReference>
<reference evidence="8" key="1">
    <citation type="journal article" date="2019" name="Int. J. Syst. Evol. Microbiol.">
        <title>The Global Catalogue of Microorganisms (GCM) 10K type strain sequencing project: providing services to taxonomists for standard genome sequencing and annotation.</title>
        <authorList>
            <consortium name="The Broad Institute Genomics Platform"/>
            <consortium name="The Broad Institute Genome Sequencing Center for Infectious Disease"/>
            <person name="Wu L."/>
            <person name="Ma J."/>
        </authorList>
    </citation>
    <scope>NUCLEOTIDE SEQUENCE [LARGE SCALE GENOMIC DNA]</scope>
    <source>
        <strain evidence="8">NBRC 108730</strain>
    </source>
</reference>
<dbReference type="PANTHER" id="PTHR10458">
    <property type="entry name" value="PEPTIDE DEFORMYLASE"/>
    <property type="match status" value="1"/>
</dbReference>
<evidence type="ECO:0000256" key="1">
    <source>
        <dbReference type="ARBA" id="ARBA00010759"/>
    </source>
</evidence>
<comment type="caution">
    <text evidence="7">The sequence shown here is derived from an EMBL/GenBank/DDBJ whole genome shotgun (WGS) entry which is preliminary data.</text>
</comment>
<evidence type="ECO:0000313" key="8">
    <source>
        <dbReference type="Proteomes" id="UP001157017"/>
    </source>
</evidence>
<comment type="similarity">
    <text evidence="1">Belongs to the polypeptide deformylase family.</text>
</comment>
<evidence type="ECO:0008006" key="9">
    <source>
        <dbReference type="Google" id="ProtNLM"/>
    </source>
</evidence>
<dbReference type="Proteomes" id="UP001157017">
    <property type="component" value="Unassembled WGS sequence"/>
</dbReference>
<proteinExistence type="inferred from homology"/>
<evidence type="ECO:0000313" key="7">
    <source>
        <dbReference type="EMBL" id="GMA85296.1"/>
    </source>
</evidence>
<accession>A0ABQ6JEU7</accession>
<gene>
    <name evidence="7" type="ORF">GCM10025868_05460</name>
</gene>
<evidence type="ECO:0000256" key="4">
    <source>
        <dbReference type="ARBA" id="ARBA00022917"/>
    </source>
</evidence>
<dbReference type="Pfam" id="PF01327">
    <property type="entry name" value="Pep_deformylase"/>
    <property type="match status" value="1"/>
</dbReference>
<protein>
    <recommendedName>
        <fullName evidence="9">Peptide deformylase</fullName>
    </recommendedName>
</protein>
<dbReference type="InterPro" id="IPR023635">
    <property type="entry name" value="Peptide_deformylase"/>
</dbReference>
<dbReference type="InterPro" id="IPR036821">
    <property type="entry name" value="Peptide_deformylase_sf"/>
</dbReference>
<dbReference type="PRINTS" id="PR01576">
    <property type="entry name" value="PDEFORMYLASE"/>
</dbReference>
<evidence type="ECO:0000256" key="5">
    <source>
        <dbReference type="ARBA" id="ARBA00023004"/>
    </source>
</evidence>
<evidence type="ECO:0000256" key="6">
    <source>
        <dbReference type="ARBA" id="ARBA00037114"/>
    </source>
</evidence>
<dbReference type="PANTHER" id="PTHR10458:SF2">
    <property type="entry name" value="PEPTIDE DEFORMYLASE, MITOCHONDRIAL"/>
    <property type="match status" value="1"/>
</dbReference>
<name>A0ABQ6JEU7_9ACTN</name>
<keyword evidence="2" id="KW-0479">Metal-binding</keyword>
<keyword evidence="8" id="KW-1185">Reference proteome</keyword>
<keyword evidence="3" id="KW-0378">Hydrolase</keyword>
<keyword evidence="5" id="KW-0408">Iron</keyword>
<sequence length="81" mass="8772">MPGEHAPVERAYTAMVHGVDVHQQPVAWWADGLAARCFQHEVGHLDGQVYVDLLKARQRRAVLKAAGLAPASGGGCRRACR</sequence>
<evidence type="ECO:0000256" key="2">
    <source>
        <dbReference type="ARBA" id="ARBA00022723"/>
    </source>
</evidence>
<keyword evidence="4" id="KW-0648">Protein biosynthesis</keyword>
<dbReference type="EMBL" id="BSUZ01000001">
    <property type="protein sequence ID" value="GMA85296.1"/>
    <property type="molecule type" value="Genomic_DNA"/>
</dbReference>
<organism evidence="7 8">
    <name type="scientific">Angustibacter aerolatus</name>
    <dbReference type="NCBI Taxonomy" id="1162965"/>
    <lineage>
        <taxon>Bacteria</taxon>
        <taxon>Bacillati</taxon>
        <taxon>Actinomycetota</taxon>
        <taxon>Actinomycetes</taxon>
        <taxon>Kineosporiales</taxon>
        <taxon>Kineosporiaceae</taxon>
    </lineage>
</organism>
<comment type="function">
    <text evidence="6">Removes the formyl group from the N-terminal Met of newly synthesized proteins.</text>
</comment>
<evidence type="ECO:0000256" key="3">
    <source>
        <dbReference type="ARBA" id="ARBA00022801"/>
    </source>
</evidence>